<name>A0A382CYB9_9ZZZZ</name>
<dbReference type="EMBL" id="UINC01036744">
    <property type="protein sequence ID" value="SVB31180.1"/>
    <property type="molecule type" value="Genomic_DNA"/>
</dbReference>
<reference evidence="1" key="1">
    <citation type="submission" date="2018-05" db="EMBL/GenBank/DDBJ databases">
        <authorList>
            <person name="Lanie J.A."/>
            <person name="Ng W.-L."/>
            <person name="Kazmierczak K.M."/>
            <person name="Andrzejewski T.M."/>
            <person name="Davidsen T.M."/>
            <person name="Wayne K.J."/>
            <person name="Tettelin H."/>
            <person name="Glass J.I."/>
            <person name="Rusch D."/>
            <person name="Podicherti R."/>
            <person name="Tsui H.-C.T."/>
            <person name="Winkler M.E."/>
        </authorList>
    </citation>
    <scope>NUCLEOTIDE SEQUENCE</scope>
</reference>
<gene>
    <name evidence="1" type="ORF">METZ01_LOCUS184034</name>
</gene>
<sequence length="114" mass="13028">YTIQTWNKVANQLIIDQLIEGDINIFHLLTGDFKDVTFDRPIEGKKDISMNFNVLDMGYSGHIKIKKSGQPIEVKVIYGKDQSMLILVTGYHKGDLKLYNAFNPLNAEVIDLRE</sequence>
<accession>A0A382CYB9</accession>
<feature type="non-terminal residue" evidence="1">
    <location>
        <position position="1"/>
    </location>
</feature>
<dbReference type="AlphaFoldDB" id="A0A382CYB9"/>
<protein>
    <submittedName>
        <fullName evidence="1">Uncharacterized protein</fullName>
    </submittedName>
</protein>
<evidence type="ECO:0000313" key="1">
    <source>
        <dbReference type="EMBL" id="SVB31180.1"/>
    </source>
</evidence>
<proteinExistence type="predicted"/>
<organism evidence="1">
    <name type="scientific">marine metagenome</name>
    <dbReference type="NCBI Taxonomy" id="408172"/>
    <lineage>
        <taxon>unclassified sequences</taxon>
        <taxon>metagenomes</taxon>
        <taxon>ecological metagenomes</taxon>
    </lineage>
</organism>